<sequence>MSSSNQDAYDQLHAITCSSSPADIDRDRRILRETNYNVQASFIINRYECRALPVLTAFSISPCDVPSSSREAPSASSSLSARAGSYPPFRNDNPTDQLASSSSTRNDGQPQPHSTEEGIRPLAGLRVPRGLRGITRVGVGLGWTVYSIVLWPVGIVWSVLVARFLPSAFLSMLPLAFLPSVDQFRANPSTLPRGPASLRFLRSLEQLTRARSPSSLQYPSSDHDGDEVKDDSMSAEEDEKDAQAELPEFFIGKYKDALEKAKKEGRIALVGLFSSQHEKDEDFKKTVLTDPALVDTLKRHNIIFWAGDVSDKEPYQVTRLLPPTTYPSLTFISLLPPARTRASAPSSPPLKLTVLSRLEGPSTTASDLINTIEQSILPRVSATLNRIHREIRLREEELSLREMQDRAFKEAEVKDLQRILAVRREREEKEERERERLRKETAKEEETRRRIAYLRYARRSLVPLAEPDQDSIGITLRVPPNQRPFKRSFPKSASMETLYLWADTLTLPAELDPADDPAEFDIETYAHQWSFKLATAYPRKVVSLDEADGTVGASQILKNGAGVLVLERIGETGRKAGGDDADGDEKDQDSDCDESEEDDEMEEDDDE</sequence>
<feature type="compositionally biased region" description="Acidic residues" evidence="3">
    <location>
        <begin position="224"/>
        <end position="240"/>
    </location>
</feature>
<dbReference type="InterPro" id="IPR006577">
    <property type="entry name" value="UAS"/>
</dbReference>
<evidence type="ECO:0000256" key="1">
    <source>
        <dbReference type="ARBA" id="ARBA00023054"/>
    </source>
</evidence>
<dbReference type="AlphaFoldDB" id="A0A0F7SVK3"/>
<dbReference type="SUPFAM" id="SSF54236">
    <property type="entry name" value="Ubiquitin-like"/>
    <property type="match status" value="1"/>
</dbReference>
<dbReference type="EMBL" id="LN483157">
    <property type="protein sequence ID" value="CED83988.1"/>
    <property type="molecule type" value="Genomic_DNA"/>
</dbReference>
<feature type="region of interest" description="Disordered" evidence="3">
    <location>
        <begin position="210"/>
        <end position="242"/>
    </location>
</feature>
<dbReference type="Gene3D" id="3.40.30.10">
    <property type="entry name" value="Glutaredoxin"/>
    <property type="match status" value="1"/>
</dbReference>
<evidence type="ECO:0000313" key="5">
    <source>
        <dbReference type="EMBL" id="CED83988.1"/>
    </source>
</evidence>
<proteinExistence type="predicted"/>
<dbReference type="InterPro" id="IPR001012">
    <property type="entry name" value="UBX_dom"/>
</dbReference>
<feature type="region of interest" description="Disordered" evidence="3">
    <location>
        <begin position="63"/>
        <end position="121"/>
    </location>
</feature>
<dbReference type="InterPro" id="IPR036249">
    <property type="entry name" value="Thioredoxin-like_sf"/>
</dbReference>
<dbReference type="PANTHER" id="PTHR23322:SF1">
    <property type="entry name" value="FAS-ASSOCIATED FACTOR 2"/>
    <property type="match status" value="1"/>
</dbReference>
<feature type="compositionally biased region" description="Acidic residues" evidence="3">
    <location>
        <begin position="579"/>
        <end position="607"/>
    </location>
</feature>
<evidence type="ECO:0000259" key="4">
    <source>
        <dbReference type="PROSITE" id="PS50033"/>
    </source>
</evidence>
<dbReference type="InterPro" id="IPR029071">
    <property type="entry name" value="Ubiquitin-like_domsf"/>
</dbReference>
<feature type="domain" description="UBX" evidence="4">
    <location>
        <begin position="467"/>
        <end position="564"/>
    </location>
</feature>
<name>A0A0F7SVK3_PHARH</name>
<organism evidence="5">
    <name type="scientific">Phaffia rhodozyma</name>
    <name type="common">Yeast</name>
    <name type="synonym">Xanthophyllomyces dendrorhous</name>
    <dbReference type="NCBI Taxonomy" id="264483"/>
    <lineage>
        <taxon>Eukaryota</taxon>
        <taxon>Fungi</taxon>
        <taxon>Dikarya</taxon>
        <taxon>Basidiomycota</taxon>
        <taxon>Agaricomycotina</taxon>
        <taxon>Tremellomycetes</taxon>
        <taxon>Cystofilobasidiales</taxon>
        <taxon>Mrakiaceae</taxon>
        <taxon>Phaffia</taxon>
    </lineage>
</organism>
<accession>A0A0F7SVK3</accession>
<dbReference type="GO" id="GO:0005783">
    <property type="term" value="C:endoplasmic reticulum"/>
    <property type="evidence" value="ECO:0007669"/>
    <property type="project" value="TreeGrafter"/>
</dbReference>
<feature type="compositionally biased region" description="Polar residues" evidence="3">
    <location>
        <begin position="92"/>
        <end position="113"/>
    </location>
</feature>
<feature type="compositionally biased region" description="Polar residues" evidence="3">
    <location>
        <begin position="210"/>
        <end position="220"/>
    </location>
</feature>
<evidence type="ECO:0000256" key="3">
    <source>
        <dbReference type="SAM" id="MobiDB-lite"/>
    </source>
</evidence>
<dbReference type="SUPFAM" id="SSF52833">
    <property type="entry name" value="Thioredoxin-like"/>
    <property type="match status" value="1"/>
</dbReference>
<evidence type="ECO:0000256" key="2">
    <source>
        <dbReference type="SAM" id="Coils"/>
    </source>
</evidence>
<keyword evidence="1 2" id="KW-0175">Coiled coil</keyword>
<reference evidence="5" key="1">
    <citation type="submission" date="2014-08" db="EMBL/GenBank/DDBJ databases">
        <authorList>
            <person name="Sharma Rahul"/>
            <person name="Thines Marco"/>
        </authorList>
    </citation>
    <scope>NUCLEOTIDE SEQUENCE</scope>
</reference>
<dbReference type="Gene3D" id="3.10.20.90">
    <property type="entry name" value="Phosphatidylinositol 3-kinase Catalytic Subunit, Chain A, domain 1"/>
    <property type="match status" value="1"/>
</dbReference>
<feature type="coiled-coil region" evidence="2">
    <location>
        <begin position="420"/>
        <end position="447"/>
    </location>
</feature>
<feature type="compositionally biased region" description="Low complexity" evidence="3">
    <location>
        <begin position="67"/>
        <end position="85"/>
    </location>
</feature>
<dbReference type="PANTHER" id="PTHR23322">
    <property type="entry name" value="FAS-ASSOCIATED PROTEIN"/>
    <property type="match status" value="1"/>
</dbReference>
<dbReference type="PROSITE" id="PS50033">
    <property type="entry name" value="UBX"/>
    <property type="match status" value="1"/>
</dbReference>
<dbReference type="InterPro" id="IPR050730">
    <property type="entry name" value="UBX_domain-protein"/>
</dbReference>
<feature type="region of interest" description="Disordered" evidence="3">
    <location>
        <begin position="573"/>
        <end position="607"/>
    </location>
</feature>
<protein>
    <submittedName>
        <fullName evidence="5">Predicted regulator of the ubiquitin pathway (Contains UAS and UBX domains)</fullName>
    </submittedName>
</protein>
<dbReference type="GO" id="GO:0043130">
    <property type="term" value="F:ubiquitin binding"/>
    <property type="evidence" value="ECO:0007669"/>
    <property type="project" value="TreeGrafter"/>
</dbReference>
<dbReference type="Pfam" id="PF00789">
    <property type="entry name" value="UBX"/>
    <property type="match status" value="1"/>
</dbReference>
<dbReference type="SMART" id="SM00594">
    <property type="entry name" value="UAS"/>
    <property type="match status" value="1"/>
</dbReference>
<dbReference type="GO" id="GO:0036503">
    <property type="term" value="P:ERAD pathway"/>
    <property type="evidence" value="ECO:0007669"/>
    <property type="project" value="TreeGrafter"/>
</dbReference>